<dbReference type="Proteomes" id="UP000004671">
    <property type="component" value="Chromosome"/>
</dbReference>
<dbReference type="HAMAP" id="MF_01815">
    <property type="entry name" value="FabH"/>
    <property type="match status" value="1"/>
</dbReference>
<dbReference type="GO" id="GO:0033818">
    <property type="term" value="F:beta-ketoacyl-acyl-carrier-protein synthase III activity"/>
    <property type="evidence" value="ECO:0007669"/>
    <property type="project" value="UniProtKB-UniRule"/>
</dbReference>
<feature type="domain" description="Beta-ketoacyl-[acyl-carrier-protein] synthase III N-terminal" evidence="15">
    <location>
        <begin position="109"/>
        <end position="191"/>
    </location>
</feature>
<reference evidence="16 19" key="2">
    <citation type="submission" date="2016-11" db="EMBL/GenBank/DDBJ databases">
        <title>Genomic analysis of Caldithrix abyssi and proposal of a novel bacterial phylum Caldithrichaeota.</title>
        <authorList>
            <person name="Kublanov I."/>
            <person name="Sigalova O."/>
            <person name="Gavrilov S."/>
            <person name="Lebedinsky A."/>
            <person name="Ivanova N."/>
            <person name="Daum C."/>
            <person name="Reddy T."/>
            <person name="Klenk H.P."/>
            <person name="Goker M."/>
            <person name="Reva O."/>
            <person name="Miroshnichenko M."/>
            <person name="Kyprides N."/>
            <person name="Woyke T."/>
            <person name="Gelfand M."/>
        </authorList>
    </citation>
    <scope>NUCLEOTIDE SEQUENCE [LARGE SCALE GENOMIC DNA]</scope>
    <source>
        <strain evidence="16 19">LF13</strain>
    </source>
</reference>
<dbReference type="KEGG" id="caby:Cabys_3320"/>
<feature type="region of interest" description="ACP-binding" evidence="13">
    <location>
        <begin position="262"/>
        <end position="266"/>
    </location>
</feature>
<evidence type="ECO:0000256" key="7">
    <source>
        <dbReference type="ARBA" id="ARBA00022832"/>
    </source>
</evidence>
<dbReference type="GO" id="GO:0005737">
    <property type="term" value="C:cytoplasm"/>
    <property type="evidence" value="ECO:0007669"/>
    <property type="project" value="UniProtKB-SubCell"/>
</dbReference>
<comment type="subunit">
    <text evidence="13">Homodimer.</text>
</comment>
<keyword evidence="9 13" id="KW-0275">Fatty acid biosynthesis</keyword>
<feature type="domain" description="Beta-ketoacyl-[acyl-carrier-protein] synthase III C-terminal" evidence="14">
    <location>
        <begin position="245"/>
        <end position="334"/>
    </location>
</feature>
<keyword evidence="6 13" id="KW-0808">Transferase</keyword>
<dbReference type="HOGENOM" id="CLU_039592_4_1_0"/>
<evidence type="ECO:0000256" key="2">
    <source>
        <dbReference type="ARBA" id="ARBA00008642"/>
    </source>
</evidence>
<evidence type="ECO:0000256" key="9">
    <source>
        <dbReference type="ARBA" id="ARBA00023160"/>
    </source>
</evidence>
<comment type="subcellular location">
    <subcellularLocation>
        <location evidence="13">Cytoplasm</location>
    </subcellularLocation>
</comment>
<comment type="similarity">
    <text evidence="2 13">Belongs to the thiolase-like superfamily. FabH family.</text>
</comment>
<dbReference type="FunCoup" id="H1XRJ0">
    <property type="interactions" value="501"/>
</dbReference>
<evidence type="ECO:0000256" key="3">
    <source>
        <dbReference type="ARBA" id="ARBA00012333"/>
    </source>
</evidence>
<evidence type="ECO:0000256" key="6">
    <source>
        <dbReference type="ARBA" id="ARBA00022679"/>
    </source>
</evidence>
<dbReference type="EMBL" id="CP018099">
    <property type="protein sequence ID" value="APF20068.1"/>
    <property type="molecule type" value="Genomic_DNA"/>
</dbReference>
<evidence type="ECO:0000256" key="11">
    <source>
        <dbReference type="ARBA" id="ARBA00023315"/>
    </source>
</evidence>
<keyword evidence="5 13" id="KW-0444">Lipid biosynthesis</keyword>
<sequence>MRKSIITGVGRYLPENVVTNSDLEKIMDTSDQWIRERTGIVERRFADLENGETTSYMGAQAAKKALEMAGLKATDIDFIIFATLSPDYFFPGAGCPLQVHLDIPGIGAMDIRNQCTGFVYALATADQFIKSGMYNHILVVGAEVHSSGLNLSTEGRDVAVLFGDGAGAVVVSAYEGNDGRGILTSHLHADGRFAKQLWVEAPGASFRPHITEEMLKNGKVYPYMNGRYVFKHAVTRFPEVIMEALKTAQVNIEDVDLVIPHQANQRITEAVQMRLGLPKEKVFSNIHKYGNTTAASIPIAMSEALEQGLIKEGNLICLAAFGSGFTWASSLIRW</sequence>
<dbReference type="RefSeq" id="WP_006927070.1">
    <property type="nucleotide sequence ID" value="NZ_CM001402.1"/>
</dbReference>
<dbReference type="Pfam" id="PF08541">
    <property type="entry name" value="ACP_syn_III_C"/>
    <property type="match status" value="1"/>
</dbReference>
<feature type="active site" evidence="13">
    <location>
        <position position="115"/>
    </location>
</feature>
<evidence type="ECO:0000256" key="10">
    <source>
        <dbReference type="ARBA" id="ARBA00023268"/>
    </source>
</evidence>
<evidence type="ECO:0000256" key="4">
    <source>
        <dbReference type="ARBA" id="ARBA00022490"/>
    </source>
</evidence>
<keyword evidence="10 13" id="KW-0511">Multifunctional enzyme</keyword>
<keyword evidence="8 13" id="KW-0443">Lipid metabolism</keyword>
<dbReference type="UniPathway" id="UPA00094"/>
<evidence type="ECO:0000256" key="8">
    <source>
        <dbReference type="ARBA" id="ARBA00023098"/>
    </source>
</evidence>
<dbReference type="Gene3D" id="3.40.47.10">
    <property type="match status" value="1"/>
</dbReference>
<protein>
    <recommendedName>
        <fullName evidence="3 13">Beta-ketoacyl-[acyl-carrier-protein] synthase III</fullName>
        <shortName evidence="13">Beta-ketoacyl-ACP synthase III</shortName>
        <shortName evidence="13">KAS III</shortName>
        <ecNumber evidence="3 13">2.3.1.180</ecNumber>
    </recommendedName>
    <alternativeName>
        <fullName evidence="13">3-oxoacyl-[acyl-carrier-protein] synthase 3</fullName>
    </alternativeName>
    <alternativeName>
        <fullName evidence="13">3-oxoacyl-[acyl-carrier-protein] synthase III</fullName>
    </alternativeName>
</protein>
<dbReference type="FunFam" id="3.40.47.10:FF:000004">
    <property type="entry name" value="3-oxoacyl-[acyl-carrier-protein] synthase 3"/>
    <property type="match status" value="1"/>
</dbReference>
<evidence type="ECO:0000259" key="15">
    <source>
        <dbReference type="Pfam" id="PF08545"/>
    </source>
</evidence>
<evidence type="ECO:0000313" key="19">
    <source>
        <dbReference type="Proteomes" id="UP000183868"/>
    </source>
</evidence>
<evidence type="ECO:0000313" key="17">
    <source>
        <dbReference type="EMBL" id="EHO40143.1"/>
    </source>
</evidence>
<dbReference type="GO" id="GO:0044550">
    <property type="term" value="P:secondary metabolite biosynthetic process"/>
    <property type="evidence" value="ECO:0007669"/>
    <property type="project" value="TreeGrafter"/>
</dbReference>
<dbReference type="PANTHER" id="PTHR34069:SF2">
    <property type="entry name" value="BETA-KETOACYL-[ACYL-CARRIER-PROTEIN] SYNTHASE III"/>
    <property type="match status" value="1"/>
</dbReference>
<dbReference type="EC" id="2.3.1.180" evidence="3 13"/>
<evidence type="ECO:0000313" key="18">
    <source>
        <dbReference type="Proteomes" id="UP000004671"/>
    </source>
</evidence>
<comment type="pathway">
    <text evidence="1 13">Lipid metabolism; fatty acid biosynthesis.</text>
</comment>
<keyword evidence="4 13" id="KW-0963">Cytoplasm</keyword>
<dbReference type="STRING" id="880073.Cabys_3320"/>
<dbReference type="SUPFAM" id="SSF53901">
    <property type="entry name" value="Thiolase-like"/>
    <property type="match status" value="1"/>
</dbReference>
<dbReference type="PANTHER" id="PTHR34069">
    <property type="entry name" value="3-OXOACYL-[ACYL-CARRIER-PROTEIN] SYNTHASE 3"/>
    <property type="match status" value="1"/>
</dbReference>
<evidence type="ECO:0000313" key="16">
    <source>
        <dbReference type="EMBL" id="APF20068.1"/>
    </source>
</evidence>
<dbReference type="Proteomes" id="UP000183868">
    <property type="component" value="Chromosome"/>
</dbReference>
<name>H1XRJ0_CALAY</name>
<keyword evidence="18" id="KW-1185">Reference proteome</keyword>
<evidence type="ECO:0000256" key="13">
    <source>
        <dbReference type="HAMAP-Rule" id="MF_01815"/>
    </source>
</evidence>
<dbReference type="InterPro" id="IPR004655">
    <property type="entry name" value="FabH"/>
</dbReference>
<dbReference type="EMBL" id="CM001402">
    <property type="protein sequence ID" value="EHO40143.1"/>
    <property type="molecule type" value="Genomic_DNA"/>
</dbReference>
<proteinExistence type="inferred from homology"/>
<accession>H1XRJ0</accession>
<dbReference type="PaxDb" id="880073-Calab_0498"/>
<comment type="catalytic activity">
    <reaction evidence="12">
        <text>malonyl-[ACP] + acetyl-CoA + H(+) = 3-oxobutanoyl-[ACP] + CO2 + CoA</text>
        <dbReference type="Rhea" id="RHEA:12080"/>
        <dbReference type="Rhea" id="RHEA-COMP:9623"/>
        <dbReference type="Rhea" id="RHEA-COMP:9625"/>
        <dbReference type="ChEBI" id="CHEBI:15378"/>
        <dbReference type="ChEBI" id="CHEBI:16526"/>
        <dbReference type="ChEBI" id="CHEBI:57287"/>
        <dbReference type="ChEBI" id="CHEBI:57288"/>
        <dbReference type="ChEBI" id="CHEBI:78449"/>
        <dbReference type="ChEBI" id="CHEBI:78450"/>
        <dbReference type="EC" id="2.3.1.180"/>
    </reaction>
    <physiologicalReaction direction="left-to-right" evidence="12">
        <dbReference type="Rhea" id="RHEA:12081"/>
    </physiologicalReaction>
</comment>
<feature type="active site" evidence="13">
    <location>
        <position position="261"/>
    </location>
</feature>
<dbReference type="InParanoid" id="H1XRJ0"/>
<evidence type="ECO:0000256" key="5">
    <source>
        <dbReference type="ARBA" id="ARBA00022516"/>
    </source>
</evidence>
<dbReference type="InterPro" id="IPR016039">
    <property type="entry name" value="Thiolase-like"/>
</dbReference>
<dbReference type="eggNOG" id="COG0332">
    <property type="taxonomic scope" value="Bacteria"/>
</dbReference>
<dbReference type="GO" id="GO:0006633">
    <property type="term" value="P:fatty acid biosynthetic process"/>
    <property type="evidence" value="ECO:0007669"/>
    <property type="project" value="UniProtKB-UniRule"/>
</dbReference>
<evidence type="ECO:0000256" key="12">
    <source>
        <dbReference type="ARBA" id="ARBA00051096"/>
    </source>
</evidence>
<dbReference type="Pfam" id="PF08545">
    <property type="entry name" value="ACP_syn_III"/>
    <property type="match status" value="1"/>
</dbReference>
<reference evidence="17 18" key="1">
    <citation type="submission" date="2011-09" db="EMBL/GenBank/DDBJ databases">
        <title>The permanent draft genome of Caldithrix abyssi DSM 13497.</title>
        <authorList>
            <consortium name="US DOE Joint Genome Institute (JGI-PGF)"/>
            <person name="Lucas S."/>
            <person name="Han J."/>
            <person name="Lapidus A."/>
            <person name="Bruce D."/>
            <person name="Goodwin L."/>
            <person name="Pitluck S."/>
            <person name="Peters L."/>
            <person name="Kyrpides N."/>
            <person name="Mavromatis K."/>
            <person name="Ivanova N."/>
            <person name="Mikhailova N."/>
            <person name="Chertkov O."/>
            <person name="Detter J.C."/>
            <person name="Tapia R."/>
            <person name="Han C."/>
            <person name="Land M."/>
            <person name="Hauser L."/>
            <person name="Markowitz V."/>
            <person name="Cheng J.-F."/>
            <person name="Hugenholtz P."/>
            <person name="Woyke T."/>
            <person name="Wu D."/>
            <person name="Spring S."/>
            <person name="Brambilla E."/>
            <person name="Klenk H.-P."/>
            <person name="Eisen J.A."/>
        </authorList>
    </citation>
    <scope>NUCLEOTIDE SEQUENCE [LARGE SCALE GENOMIC DNA]</scope>
    <source>
        <strain evidence="17 18">DSM 13497</strain>
    </source>
</reference>
<keyword evidence="11 13" id="KW-0012">Acyltransferase</keyword>
<evidence type="ECO:0000256" key="1">
    <source>
        <dbReference type="ARBA" id="ARBA00005194"/>
    </source>
</evidence>
<keyword evidence="7 13" id="KW-0276">Fatty acid metabolism</keyword>
<organism evidence="17 18">
    <name type="scientific">Caldithrix abyssi DSM 13497</name>
    <dbReference type="NCBI Taxonomy" id="880073"/>
    <lineage>
        <taxon>Bacteria</taxon>
        <taxon>Pseudomonadati</taxon>
        <taxon>Calditrichota</taxon>
        <taxon>Calditrichia</taxon>
        <taxon>Calditrichales</taxon>
        <taxon>Calditrichaceae</taxon>
        <taxon>Caldithrix</taxon>
    </lineage>
</organism>
<gene>
    <name evidence="13 16" type="primary">fabH</name>
    <name evidence="16" type="ORF">Cabys_3320</name>
    <name evidence="17" type="ORF">Calab_0498</name>
</gene>
<dbReference type="NCBIfam" id="NF006829">
    <property type="entry name" value="PRK09352.1"/>
    <property type="match status" value="1"/>
</dbReference>
<dbReference type="InterPro" id="IPR013751">
    <property type="entry name" value="ACP_syn_III_N"/>
</dbReference>
<dbReference type="OrthoDB" id="9815506at2"/>
<dbReference type="InterPro" id="IPR013747">
    <property type="entry name" value="ACP_syn_III_C"/>
</dbReference>
<dbReference type="GO" id="GO:0004315">
    <property type="term" value="F:3-oxoacyl-[acyl-carrier-protein] synthase activity"/>
    <property type="evidence" value="ECO:0007669"/>
    <property type="project" value="InterPro"/>
</dbReference>
<feature type="active site" evidence="13">
    <location>
        <position position="291"/>
    </location>
</feature>
<dbReference type="AlphaFoldDB" id="H1XRJ0"/>
<dbReference type="CDD" id="cd00830">
    <property type="entry name" value="KAS_III"/>
    <property type="match status" value="1"/>
</dbReference>
<comment type="domain">
    <text evidence="13">The last Arg residue of the ACP-binding site is essential for the weak association between ACP/AcpP and FabH.</text>
</comment>
<dbReference type="NCBIfam" id="TIGR00747">
    <property type="entry name" value="fabH"/>
    <property type="match status" value="1"/>
</dbReference>
<comment type="function">
    <text evidence="13">Catalyzes the condensation reaction of fatty acid synthesis by the addition to an acyl acceptor of two carbons from malonyl-ACP. Catalyzes the first condensation reaction which initiates fatty acid synthesis and may therefore play a role in governing the total rate of fatty acid production. Possesses both acetoacetyl-ACP synthase and acetyl transacylase activities. Its substrate specificity determines the biosynthesis of branched-chain and/or straight-chain of fatty acids.</text>
</comment>
<evidence type="ECO:0000259" key="14">
    <source>
        <dbReference type="Pfam" id="PF08541"/>
    </source>
</evidence>